<accession>A0A439CWC3</accession>
<dbReference type="PROSITE" id="PS51257">
    <property type="entry name" value="PROKAR_LIPOPROTEIN"/>
    <property type="match status" value="1"/>
</dbReference>
<dbReference type="Proteomes" id="UP000286045">
    <property type="component" value="Unassembled WGS sequence"/>
</dbReference>
<feature type="signal peptide" evidence="1">
    <location>
        <begin position="1"/>
        <end position="18"/>
    </location>
</feature>
<dbReference type="AlphaFoldDB" id="A0A439CWC3"/>
<reference evidence="2 3" key="1">
    <citation type="submission" date="2018-12" db="EMBL/GenBank/DDBJ databases">
        <title>Draft genome sequence of Xylaria grammica IHI A82.</title>
        <authorList>
            <person name="Buettner E."/>
            <person name="Kellner H."/>
        </authorList>
    </citation>
    <scope>NUCLEOTIDE SEQUENCE [LARGE SCALE GENOMIC DNA]</scope>
    <source>
        <strain evidence="2 3">IHI A82</strain>
    </source>
</reference>
<evidence type="ECO:0000313" key="3">
    <source>
        <dbReference type="Proteomes" id="UP000286045"/>
    </source>
</evidence>
<organism evidence="2 3">
    <name type="scientific">Xylaria grammica</name>
    <dbReference type="NCBI Taxonomy" id="363999"/>
    <lineage>
        <taxon>Eukaryota</taxon>
        <taxon>Fungi</taxon>
        <taxon>Dikarya</taxon>
        <taxon>Ascomycota</taxon>
        <taxon>Pezizomycotina</taxon>
        <taxon>Sordariomycetes</taxon>
        <taxon>Xylariomycetidae</taxon>
        <taxon>Xylariales</taxon>
        <taxon>Xylariaceae</taxon>
        <taxon>Xylaria</taxon>
    </lineage>
</organism>
<evidence type="ECO:0000256" key="1">
    <source>
        <dbReference type="SAM" id="SignalP"/>
    </source>
</evidence>
<gene>
    <name evidence="2" type="ORF">EKO27_g8605</name>
</gene>
<evidence type="ECO:0000313" key="2">
    <source>
        <dbReference type="EMBL" id="RWA06503.1"/>
    </source>
</evidence>
<keyword evidence="1" id="KW-0732">Signal</keyword>
<comment type="caution">
    <text evidence="2">The sequence shown here is derived from an EMBL/GenBank/DDBJ whole genome shotgun (WGS) entry which is preliminary data.</text>
</comment>
<sequence length="176" mass="20278">MRIAVPLIVLGALSAVTASCTRPWNATKAVRPCAKPKRPEPTPVETRRVPVTMKKCMGDDLNKEYFLAAKENLVDWSEEGNALIASSYHAESYPDDRRGVTWYICNCKWFARDTVPRWELDDVQRVLAEECGDWKSGWVWSKKWEKGYNVVPTEWFYDKRTSHLRLCPPLCILIEG</sequence>
<protein>
    <submittedName>
        <fullName evidence="2">Uncharacterized protein</fullName>
    </submittedName>
</protein>
<keyword evidence="3" id="KW-1185">Reference proteome</keyword>
<name>A0A439CWC3_9PEZI</name>
<dbReference type="EMBL" id="RYZI01000331">
    <property type="protein sequence ID" value="RWA06503.1"/>
    <property type="molecule type" value="Genomic_DNA"/>
</dbReference>
<feature type="chain" id="PRO_5019404812" evidence="1">
    <location>
        <begin position="19"/>
        <end position="176"/>
    </location>
</feature>
<proteinExistence type="predicted"/>